<accession>A0AAV0TNU5</accession>
<dbReference type="EMBL" id="CANTFL010000506">
    <property type="protein sequence ID" value="CAI5723760.1"/>
    <property type="molecule type" value="Genomic_DNA"/>
</dbReference>
<feature type="compositionally biased region" description="Basic and acidic residues" evidence="1">
    <location>
        <begin position="119"/>
        <end position="134"/>
    </location>
</feature>
<reference evidence="2" key="1">
    <citation type="submission" date="2022-12" db="EMBL/GenBank/DDBJ databases">
        <authorList>
            <person name="Webb A."/>
        </authorList>
    </citation>
    <scope>NUCLEOTIDE SEQUENCE</scope>
    <source>
        <strain evidence="2">Hp1</strain>
    </source>
</reference>
<proteinExistence type="predicted"/>
<protein>
    <submittedName>
        <fullName evidence="2">Uncharacterized protein</fullName>
    </submittedName>
</protein>
<dbReference type="Proteomes" id="UP001162031">
    <property type="component" value="Unassembled WGS sequence"/>
</dbReference>
<keyword evidence="3" id="KW-1185">Reference proteome</keyword>
<evidence type="ECO:0000313" key="2">
    <source>
        <dbReference type="EMBL" id="CAI5723760.1"/>
    </source>
</evidence>
<name>A0AAV0TNU5_HYABA</name>
<sequence>MEGYTDFKVSPSLVETMIGDMFFRNEEMLDNAEDDDEDELVANDAAEGIATKIAKKSSDKTHAMKLFVKISETGLLHHCQEFDALRSRIGPSLSDDVKLDVVREVDTHAKKLLVAQQSVREKRETKNLPCEKDAPPALSAKLVKKSP</sequence>
<evidence type="ECO:0000313" key="3">
    <source>
        <dbReference type="Proteomes" id="UP001162031"/>
    </source>
</evidence>
<dbReference type="AlphaFoldDB" id="A0AAV0TNU5"/>
<comment type="caution">
    <text evidence="2">The sequence shown here is derived from an EMBL/GenBank/DDBJ whole genome shotgun (WGS) entry which is preliminary data.</text>
</comment>
<gene>
    <name evidence="2" type="ORF">HBR001_LOCUS3193</name>
</gene>
<feature type="region of interest" description="Disordered" evidence="1">
    <location>
        <begin position="118"/>
        <end position="147"/>
    </location>
</feature>
<organism evidence="2 3">
    <name type="scientific">Hyaloperonospora brassicae</name>
    <name type="common">Brassica downy mildew</name>
    <name type="synonym">Peronospora brassicae</name>
    <dbReference type="NCBI Taxonomy" id="162125"/>
    <lineage>
        <taxon>Eukaryota</taxon>
        <taxon>Sar</taxon>
        <taxon>Stramenopiles</taxon>
        <taxon>Oomycota</taxon>
        <taxon>Peronosporomycetes</taxon>
        <taxon>Peronosporales</taxon>
        <taxon>Peronosporaceae</taxon>
        <taxon>Hyaloperonospora</taxon>
    </lineage>
</organism>
<evidence type="ECO:0000256" key="1">
    <source>
        <dbReference type="SAM" id="MobiDB-lite"/>
    </source>
</evidence>